<dbReference type="Proteomes" id="UP000218887">
    <property type="component" value="Unassembled WGS sequence"/>
</dbReference>
<dbReference type="EMBL" id="NPOA01000014">
    <property type="protein sequence ID" value="PAV28203.1"/>
    <property type="molecule type" value="Genomic_DNA"/>
</dbReference>
<dbReference type="PROSITE" id="PS51257">
    <property type="entry name" value="PROKAR_LIPOPROTEIN"/>
    <property type="match status" value="1"/>
</dbReference>
<dbReference type="InterPro" id="IPR016047">
    <property type="entry name" value="M23ase_b-sheet_dom"/>
</dbReference>
<dbReference type="PANTHER" id="PTHR21666">
    <property type="entry name" value="PEPTIDASE-RELATED"/>
    <property type="match status" value="1"/>
</dbReference>
<evidence type="ECO:0000256" key="1">
    <source>
        <dbReference type="SAM" id="MobiDB-lite"/>
    </source>
</evidence>
<feature type="domain" description="M23ase beta-sheet core" evidence="2">
    <location>
        <begin position="206"/>
        <end position="296"/>
    </location>
</feature>
<accession>A0A2A2IAW7</accession>
<dbReference type="OrthoDB" id="9809488at2"/>
<dbReference type="AlphaFoldDB" id="A0A2A2IAW7"/>
<gene>
    <name evidence="3" type="ORF">CIL05_17715</name>
</gene>
<dbReference type="InterPro" id="IPR050570">
    <property type="entry name" value="Cell_wall_metabolism_enzyme"/>
</dbReference>
<evidence type="ECO:0000259" key="2">
    <source>
        <dbReference type="Pfam" id="PF01551"/>
    </source>
</evidence>
<dbReference type="GO" id="GO:0004222">
    <property type="term" value="F:metalloendopeptidase activity"/>
    <property type="evidence" value="ECO:0007669"/>
    <property type="project" value="TreeGrafter"/>
</dbReference>
<name>A0A2A2IAW7_9BACI</name>
<evidence type="ECO:0000313" key="3">
    <source>
        <dbReference type="EMBL" id="PAV28203.1"/>
    </source>
</evidence>
<organism evidence="3 4">
    <name type="scientific">Virgibacillus profundi</name>
    <dbReference type="NCBI Taxonomy" id="2024555"/>
    <lineage>
        <taxon>Bacteria</taxon>
        <taxon>Bacillati</taxon>
        <taxon>Bacillota</taxon>
        <taxon>Bacilli</taxon>
        <taxon>Bacillales</taxon>
        <taxon>Bacillaceae</taxon>
        <taxon>Virgibacillus</taxon>
    </lineage>
</organism>
<dbReference type="SUPFAM" id="SSF51261">
    <property type="entry name" value="Duplicated hybrid motif"/>
    <property type="match status" value="1"/>
</dbReference>
<feature type="region of interest" description="Disordered" evidence="1">
    <location>
        <begin position="25"/>
        <end position="47"/>
    </location>
</feature>
<dbReference type="CDD" id="cd12797">
    <property type="entry name" value="M23_peptidase"/>
    <property type="match status" value="1"/>
</dbReference>
<feature type="compositionally biased region" description="Basic and acidic residues" evidence="1">
    <location>
        <begin position="27"/>
        <end position="39"/>
    </location>
</feature>
<dbReference type="Gene3D" id="2.70.70.10">
    <property type="entry name" value="Glucose Permease (Domain IIA)"/>
    <property type="match status" value="1"/>
</dbReference>
<dbReference type="Pfam" id="PF01551">
    <property type="entry name" value="Peptidase_M23"/>
    <property type="match status" value="1"/>
</dbReference>
<protein>
    <submittedName>
        <fullName evidence="3">Metalloendopeptidase</fullName>
    </submittedName>
</protein>
<comment type="caution">
    <text evidence="3">The sequence shown here is derived from an EMBL/GenBank/DDBJ whole genome shotgun (WGS) entry which is preliminary data.</text>
</comment>
<dbReference type="InterPro" id="IPR011055">
    <property type="entry name" value="Dup_hybrid_motif"/>
</dbReference>
<evidence type="ECO:0000313" key="4">
    <source>
        <dbReference type="Proteomes" id="UP000218887"/>
    </source>
</evidence>
<keyword evidence="4" id="KW-1185">Reference proteome</keyword>
<reference evidence="3 4" key="1">
    <citation type="submission" date="2017-08" db="EMBL/GenBank/DDBJ databases">
        <title>Virgibacillus indicus sp. nov. and Virgibacillus profoundi sp. nov, two moderately halophilic bacteria isolated from marine sediment by using the Microfluidic Streak Plate.</title>
        <authorList>
            <person name="Xu B."/>
            <person name="Hu B."/>
            <person name="Wang J."/>
            <person name="Zhu Y."/>
            <person name="Huang L."/>
            <person name="Du W."/>
            <person name="Huang Y."/>
        </authorList>
    </citation>
    <scope>NUCLEOTIDE SEQUENCE [LARGE SCALE GENOMIC DNA]</scope>
    <source>
        <strain evidence="3 4">IO3-P3-H5</strain>
    </source>
</reference>
<proteinExistence type="predicted"/>
<sequence length="326" mass="36324">MRKLIVGLSFISFFIIGLAACSGKNENSSKEPESGEKSSQEPVTQDELPDQFLEGNLEKIYNQTSKDFQDNVTLKQFKDLGVDFNKGVKNYEHVSEMPFQGLTEYQWVSDSGDKGIRSYFAKDLTIEGLQLMPISAYPESDKQYTENTYQMPITEDWFTFWGGTNELVNYHYVVESQRYAYDLVIVEGDVSFEGDPTDNESYYAFGKEVVAPLDGVVVSTENDISDNKPSVDTNEEKPLGNHVIIEHENNEYSVIAHLKKGSLEVSEGDEISAGDLLGLAGNSGNSSEPHIHFHVADGPDWKEASSIRIKLEGEADPVRGDIISGF</sequence>
<dbReference type="PANTHER" id="PTHR21666:SF270">
    <property type="entry name" value="MUREIN HYDROLASE ACTIVATOR ENVC"/>
    <property type="match status" value="1"/>
</dbReference>
<dbReference type="RefSeq" id="WP_095656876.1">
    <property type="nucleotide sequence ID" value="NZ_NPOA01000014.1"/>
</dbReference>